<keyword evidence="2" id="KW-0472">Membrane</keyword>
<feature type="transmembrane region" description="Helical" evidence="2">
    <location>
        <begin position="111"/>
        <end position="131"/>
    </location>
</feature>
<name>A0A9D4UJU5_ADICA</name>
<feature type="compositionally biased region" description="Low complexity" evidence="1">
    <location>
        <begin position="27"/>
        <end position="46"/>
    </location>
</feature>
<keyword evidence="4" id="KW-1185">Reference proteome</keyword>
<evidence type="ECO:0000313" key="3">
    <source>
        <dbReference type="EMBL" id="KAI5068731.1"/>
    </source>
</evidence>
<dbReference type="PANTHER" id="PTHR33115">
    <property type="entry name" value="ARM REPEAT SUPERFAMILY PROTEIN"/>
    <property type="match status" value="1"/>
</dbReference>
<dbReference type="EMBL" id="JABFUD020000016">
    <property type="protein sequence ID" value="KAI5068731.1"/>
    <property type="molecule type" value="Genomic_DNA"/>
</dbReference>
<evidence type="ECO:0000313" key="4">
    <source>
        <dbReference type="Proteomes" id="UP000886520"/>
    </source>
</evidence>
<organism evidence="3 4">
    <name type="scientific">Adiantum capillus-veneris</name>
    <name type="common">Maidenhair fern</name>
    <dbReference type="NCBI Taxonomy" id="13818"/>
    <lineage>
        <taxon>Eukaryota</taxon>
        <taxon>Viridiplantae</taxon>
        <taxon>Streptophyta</taxon>
        <taxon>Embryophyta</taxon>
        <taxon>Tracheophyta</taxon>
        <taxon>Polypodiopsida</taxon>
        <taxon>Polypodiidae</taxon>
        <taxon>Polypodiales</taxon>
        <taxon>Pteridineae</taxon>
        <taxon>Pteridaceae</taxon>
        <taxon>Vittarioideae</taxon>
        <taxon>Adiantum</taxon>
    </lineage>
</organism>
<dbReference type="Proteomes" id="UP000886520">
    <property type="component" value="Chromosome 16"/>
</dbReference>
<feature type="non-terminal residue" evidence="3">
    <location>
        <position position="1"/>
    </location>
</feature>
<keyword evidence="2" id="KW-0812">Transmembrane</keyword>
<gene>
    <name evidence="3" type="ORF">GOP47_0017076</name>
</gene>
<accession>A0A9D4UJU5</accession>
<feature type="transmembrane region" description="Helical" evidence="2">
    <location>
        <begin position="179"/>
        <end position="200"/>
    </location>
</feature>
<dbReference type="PANTHER" id="PTHR33115:SF50">
    <property type="entry name" value="ARM REPEAT SUPERFAMILY PROTEIN"/>
    <property type="match status" value="1"/>
</dbReference>
<protein>
    <submittedName>
        <fullName evidence="3">Uncharacterized protein</fullName>
    </submittedName>
</protein>
<evidence type="ECO:0000256" key="1">
    <source>
        <dbReference type="SAM" id="MobiDB-lite"/>
    </source>
</evidence>
<feature type="region of interest" description="Disordered" evidence="1">
    <location>
        <begin position="1"/>
        <end position="71"/>
    </location>
</feature>
<evidence type="ECO:0000256" key="2">
    <source>
        <dbReference type="SAM" id="Phobius"/>
    </source>
</evidence>
<comment type="caution">
    <text evidence="3">The sequence shown here is derived from an EMBL/GenBank/DDBJ whole genome shotgun (WGS) entry which is preliminary data.</text>
</comment>
<reference evidence="3" key="1">
    <citation type="submission" date="2021-01" db="EMBL/GenBank/DDBJ databases">
        <title>Adiantum capillus-veneris genome.</title>
        <authorList>
            <person name="Fang Y."/>
            <person name="Liao Q."/>
        </authorList>
    </citation>
    <scope>NUCLEOTIDE SEQUENCE</scope>
    <source>
        <strain evidence="3">H3</strain>
        <tissue evidence="3">Leaf</tissue>
    </source>
</reference>
<dbReference type="AlphaFoldDB" id="A0A9D4UJU5"/>
<feature type="transmembrane region" description="Helical" evidence="2">
    <location>
        <begin position="137"/>
        <end position="158"/>
    </location>
</feature>
<feature type="transmembrane region" description="Helical" evidence="2">
    <location>
        <begin position="220"/>
        <end position="241"/>
    </location>
</feature>
<sequence>KKTKLSLCETGLTSSSNSHPLARMLQGAPASSSSTSAGQHASGGASPDAVLHQQQRAKEGAPPGQQANNQLNHTTVNIPAPAFNRKAFEDKIHSAKRGALLVAGLQLLSRFAGFFALTWATVVLLGGFASVLRLLDFYLITILLLLEGIRLFIVQLFSKPLIHDSGQPSQAMALDVPHIAALVFLLATTSLVLTIVRLILSRSHHLSEKIPSTVQSNLPTSLYVFYSLVVINATLAMASALRRPLNRELCDRNQISWGQLLQIHRSSAQELAMDHINQNSLKCYHDEVYMTAMEVGLREANQLNFLDFAFKKLGWDYKRSIRPETVMELNRDMISYLYHNKQGIAMAFEHLKSGDVWQQQVAASLPGFWAKEGSWVQSQMALLWALRERIYGGGKDADAALNSIECLGEKLTAKMTREDRSGEIPPQHPFLMNDPTAGTNVVDTLVQLLLETMRPNLLFQVRAFEACCRHPHVLCHLFSADVQQLQEAGEDHAEATICGALQDVIVGTNSGAGAGSLVGLGSKLQMLCCKLHSVVAPRPAQAARRGAVPTVQWPAPTTKIYAASSLMTLLCYGREDFMRQQTRDFVAAVVKEGIDPAGWIGPYGRRRNLIRMKDLMVMENLRWRLGLDAYRGWSEVRLLLPNGRELCGEQVLIDHLVMQARQM</sequence>
<keyword evidence="2" id="KW-1133">Transmembrane helix</keyword>
<proteinExistence type="predicted"/>